<sequence>MTLADAVLYAGWTATPPPPDAPASWIDLRRASTDGAGPLVGVDVGGTKVHGAAWARDGAALSEAAASTEPSGGLAAVDQIAALATGLGRGRRPSAVVLGAAGIPQPDGTLAHAPNLPGWDALDVPAALSARLGAPVVIENDVALAAWGEHLWGGEADLAFIALGTGIGVGIVQGGRLLRGATGGAGEVFDLPLVTGSAVPGARTLEDVASGPGLQREYAARAGAADGGAGAGGGGAGGADAGAGRSGALAATRDVLARAQDDPAAEEAVTAVAAAVAHLVVSIRCLLDPRIIVLGGGLGSRTEIVDAVRRQLGAGAHRPVDVRVSRLGPRAATVGALGLAHARATARL</sequence>
<evidence type="ECO:0000256" key="1">
    <source>
        <dbReference type="ARBA" id="ARBA00006479"/>
    </source>
</evidence>
<comment type="similarity">
    <text evidence="1">Belongs to the ROK (NagC/XylR) family.</text>
</comment>
<proteinExistence type="inferred from homology"/>
<organism evidence="2 3">
    <name type="scientific">Actinotalea fermentans</name>
    <dbReference type="NCBI Taxonomy" id="43671"/>
    <lineage>
        <taxon>Bacteria</taxon>
        <taxon>Bacillati</taxon>
        <taxon>Actinomycetota</taxon>
        <taxon>Actinomycetes</taxon>
        <taxon>Micrococcales</taxon>
        <taxon>Cellulomonadaceae</taxon>
        <taxon>Actinotalea</taxon>
    </lineage>
</organism>
<dbReference type="InterPro" id="IPR000600">
    <property type="entry name" value="ROK"/>
</dbReference>
<evidence type="ECO:0000313" key="3">
    <source>
        <dbReference type="Proteomes" id="UP000321484"/>
    </source>
</evidence>
<accession>A0A511YZS5</accession>
<dbReference type="EMBL" id="BJYK01000009">
    <property type="protein sequence ID" value="GEN80695.1"/>
    <property type="molecule type" value="Genomic_DNA"/>
</dbReference>
<comment type="caution">
    <text evidence="2">The sequence shown here is derived from an EMBL/GenBank/DDBJ whole genome shotgun (WGS) entry which is preliminary data.</text>
</comment>
<keyword evidence="3" id="KW-1185">Reference proteome</keyword>
<dbReference type="AlphaFoldDB" id="A0A511YZS5"/>
<dbReference type="RefSeq" id="WP_146819744.1">
    <property type="nucleotide sequence ID" value="NZ_BJYK01000009.1"/>
</dbReference>
<dbReference type="InterPro" id="IPR043129">
    <property type="entry name" value="ATPase_NBD"/>
</dbReference>
<dbReference type="Proteomes" id="UP000321484">
    <property type="component" value="Unassembled WGS sequence"/>
</dbReference>
<evidence type="ECO:0000313" key="2">
    <source>
        <dbReference type="EMBL" id="GEN80695.1"/>
    </source>
</evidence>
<protein>
    <submittedName>
        <fullName evidence="2">Sugar kinase</fullName>
    </submittedName>
</protein>
<dbReference type="OrthoDB" id="9810372at2"/>
<dbReference type="SUPFAM" id="SSF53067">
    <property type="entry name" value="Actin-like ATPase domain"/>
    <property type="match status" value="1"/>
</dbReference>
<dbReference type="Gene3D" id="3.30.420.40">
    <property type="match status" value="2"/>
</dbReference>
<name>A0A511YZS5_9CELL</name>
<dbReference type="Pfam" id="PF00480">
    <property type="entry name" value="ROK"/>
    <property type="match status" value="1"/>
</dbReference>
<keyword evidence="2" id="KW-0418">Kinase</keyword>
<gene>
    <name evidence="2" type="ORF">AFE02nite_24290</name>
</gene>
<dbReference type="PANTHER" id="PTHR18964">
    <property type="entry name" value="ROK (REPRESSOR, ORF, KINASE) FAMILY"/>
    <property type="match status" value="1"/>
</dbReference>
<dbReference type="GO" id="GO:0016301">
    <property type="term" value="F:kinase activity"/>
    <property type="evidence" value="ECO:0007669"/>
    <property type="project" value="UniProtKB-KW"/>
</dbReference>
<reference evidence="2 3" key="1">
    <citation type="submission" date="2019-07" db="EMBL/GenBank/DDBJ databases">
        <title>Whole genome shotgun sequence of Actinotalea fermentans NBRC 105374.</title>
        <authorList>
            <person name="Hosoyama A."/>
            <person name="Uohara A."/>
            <person name="Ohji S."/>
            <person name="Ichikawa N."/>
        </authorList>
    </citation>
    <scope>NUCLEOTIDE SEQUENCE [LARGE SCALE GENOMIC DNA]</scope>
    <source>
        <strain evidence="2 3">NBRC 105374</strain>
    </source>
</reference>
<keyword evidence="2" id="KW-0808">Transferase</keyword>
<dbReference type="PANTHER" id="PTHR18964:SF173">
    <property type="entry name" value="GLUCOKINASE"/>
    <property type="match status" value="1"/>
</dbReference>